<evidence type="ECO:0000313" key="3">
    <source>
        <dbReference type="Proteomes" id="UP000298663"/>
    </source>
</evidence>
<dbReference type="AlphaFoldDB" id="A0A4U5PJ64"/>
<comment type="caution">
    <text evidence="2">The sequence shown here is derived from an EMBL/GenBank/DDBJ whole genome shotgun (WGS) entry which is preliminary data.</text>
</comment>
<dbReference type="Proteomes" id="UP000298663">
    <property type="component" value="Unassembled WGS sequence"/>
</dbReference>
<protein>
    <submittedName>
        <fullName evidence="2">Uncharacterized protein</fullName>
    </submittedName>
</protein>
<feature type="signal peptide" evidence="1">
    <location>
        <begin position="1"/>
        <end position="21"/>
    </location>
</feature>
<reference evidence="2 3" key="2">
    <citation type="journal article" date="2019" name="G3 (Bethesda)">
        <title>Hybrid Assembly of the Genome of the Entomopathogenic Nematode Steinernema carpocapsae Identifies the X-Chromosome.</title>
        <authorList>
            <person name="Serra L."/>
            <person name="Macchietto M."/>
            <person name="Macias-Munoz A."/>
            <person name="McGill C.J."/>
            <person name="Rodriguez I.M."/>
            <person name="Rodriguez B."/>
            <person name="Murad R."/>
            <person name="Mortazavi A."/>
        </authorList>
    </citation>
    <scope>NUCLEOTIDE SEQUENCE [LARGE SCALE GENOMIC DNA]</scope>
    <source>
        <strain evidence="2 3">ALL</strain>
    </source>
</reference>
<reference evidence="2 3" key="1">
    <citation type="journal article" date="2015" name="Genome Biol.">
        <title>Comparative genomics of Steinernema reveals deeply conserved gene regulatory networks.</title>
        <authorList>
            <person name="Dillman A.R."/>
            <person name="Macchietto M."/>
            <person name="Porter C.F."/>
            <person name="Rogers A."/>
            <person name="Williams B."/>
            <person name="Antoshechkin I."/>
            <person name="Lee M.M."/>
            <person name="Goodwin Z."/>
            <person name="Lu X."/>
            <person name="Lewis E.E."/>
            <person name="Goodrich-Blair H."/>
            <person name="Stock S.P."/>
            <person name="Adams B.J."/>
            <person name="Sternberg P.W."/>
            <person name="Mortazavi A."/>
        </authorList>
    </citation>
    <scope>NUCLEOTIDE SEQUENCE [LARGE SCALE GENOMIC DNA]</scope>
    <source>
        <strain evidence="2 3">ALL</strain>
    </source>
</reference>
<accession>A0A4U5PJ64</accession>
<feature type="chain" id="PRO_5020978910" evidence="1">
    <location>
        <begin position="22"/>
        <end position="67"/>
    </location>
</feature>
<gene>
    <name evidence="2" type="ORF">L596_010672</name>
</gene>
<sequence>MRIKRSCLFTTFWTNLMITRSFHLILQMLQYRPQKSSYQNSRKWSNTSTSKCQKTILHCFSWFWSCS</sequence>
<keyword evidence="3" id="KW-1185">Reference proteome</keyword>
<proteinExistence type="predicted"/>
<dbReference type="EMBL" id="AZBU02000002">
    <property type="protein sequence ID" value="TKR96689.1"/>
    <property type="molecule type" value="Genomic_DNA"/>
</dbReference>
<evidence type="ECO:0000256" key="1">
    <source>
        <dbReference type="SAM" id="SignalP"/>
    </source>
</evidence>
<organism evidence="2 3">
    <name type="scientific">Steinernema carpocapsae</name>
    <name type="common">Entomopathogenic nematode</name>
    <dbReference type="NCBI Taxonomy" id="34508"/>
    <lineage>
        <taxon>Eukaryota</taxon>
        <taxon>Metazoa</taxon>
        <taxon>Ecdysozoa</taxon>
        <taxon>Nematoda</taxon>
        <taxon>Chromadorea</taxon>
        <taxon>Rhabditida</taxon>
        <taxon>Tylenchina</taxon>
        <taxon>Panagrolaimomorpha</taxon>
        <taxon>Strongyloidoidea</taxon>
        <taxon>Steinernematidae</taxon>
        <taxon>Steinernema</taxon>
    </lineage>
</organism>
<keyword evidence="1" id="KW-0732">Signal</keyword>
<name>A0A4U5PJ64_STECR</name>
<evidence type="ECO:0000313" key="2">
    <source>
        <dbReference type="EMBL" id="TKR96689.1"/>
    </source>
</evidence>